<reference evidence="5 6" key="1">
    <citation type="journal article" date="2016" name="Nat. Commun.">
        <title>Thousands of microbial genomes shed light on interconnected biogeochemical processes in an aquifer system.</title>
        <authorList>
            <person name="Anantharaman K."/>
            <person name="Brown C.T."/>
            <person name="Hug L.A."/>
            <person name="Sharon I."/>
            <person name="Castelle C.J."/>
            <person name="Probst A.J."/>
            <person name="Thomas B.C."/>
            <person name="Singh A."/>
            <person name="Wilkins M.J."/>
            <person name="Karaoz U."/>
            <person name="Brodie E.L."/>
            <person name="Williams K.H."/>
            <person name="Hubbard S.S."/>
            <person name="Banfield J.F."/>
        </authorList>
    </citation>
    <scope>NUCLEOTIDE SEQUENCE [LARGE SCALE GENOMIC DNA]</scope>
</reference>
<name>A0A1F6VH36_9PROT</name>
<accession>A0A1F6VH36</accession>
<comment type="cofactor">
    <cofactor evidence="1">
        <name>FMN</name>
        <dbReference type="ChEBI" id="CHEBI:58210"/>
    </cofactor>
</comment>
<dbReference type="GO" id="GO:0010181">
    <property type="term" value="F:FMN binding"/>
    <property type="evidence" value="ECO:0007669"/>
    <property type="project" value="InterPro"/>
</dbReference>
<dbReference type="EMBL" id="MFSP01000034">
    <property type="protein sequence ID" value="OGI68885.1"/>
    <property type="molecule type" value="Genomic_DNA"/>
</dbReference>
<proteinExistence type="inferred from homology"/>
<gene>
    <name evidence="5" type="ORF">A2W18_08570</name>
</gene>
<dbReference type="AlphaFoldDB" id="A0A1F6VH36"/>
<sequence length="226" mass="25078">MHKIIDPAILYFGTPVVLVSTLNEDGSPNLAPMSSAWWLRYSCMLGFDASSKTPANLLRTGECVLNLASADMVDKVDRLALLTGTNPPPPHKNRWGYRYEPDKFGTAGLTPIASERVAPPRVLECPVQLEAVLDDARPFGEKDPKYAGLNAPLAIEVRVIRVHVDERLIAAGYPNRIDPTKWQPLIMNFRQFFGLGNILHPSRLSEFPEEAFKPRERLKTGTTGTA</sequence>
<evidence type="ECO:0000256" key="2">
    <source>
        <dbReference type="ARBA" id="ARBA00022630"/>
    </source>
</evidence>
<evidence type="ECO:0000256" key="1">
    <source>
        <dbReference type="ARBA" id="ARBA00001917"/>
    </source>
</evidence>
<dbReference type="InterPro" id="IPR002563">
    <property type="entry name" value="Flavin_Rdtase-like_dom"/>
</dbReference>
<evidence type="ECO:0000313" key="6">
    <source>
        <dbReference type="Proteomes" id="UP000179076"/>
    </source>
</evidence>
<feature type="domain" description="Flavin reductase like" evidence="4">
    <location>
        <begin position="12"/>
        <end position="168"/>
    </location>
</feature>
<comment type="caution">
    <text evidence="5">The sequence shown here is derived from an EMBL/GenBank/DDBJ whole genome shotgun (WGS) entry which is preliminary data.</text>
</comment>
<dbReference type="InterPro" id="IPR052174">
    <property type="entry name" value="Flavoredoxin"/>
</dbReference>
<dbReference type="Gene3D" id="2.30.110.10">
    <property type="entry name" value="Electron Transport, Fmn-binding Protein, Chain A"/>
    <property type="match status" value="1"/>
</dbReference>
<dbReference type="Pfam" id="PF01613">
    <property type="entry name" value="Flavin_Reduct"/>
    <property type="match status" value="1"/>
</dbReference>
<keyword evidence="2" id="KW-0285">Flavoprotein</keyword>
<dbReference type="GO" id="GO:0016646">
    <property type="term" value="F:oxidoreductase activity, acting on the CH-NH group of donors, NAD or NADP as acceptor"/>
    <property type="evidence" value="ECO:0007669"/>
    <property type="project" value="UniProtKB-ARBA"/>
</dbReference>
<dbReference type="Proteomes" id="UP000179076">
    <property type="component" value="Unassembled WGS sequence"/>
</dbReference>
<evidence type="ECO:0000256" key="3">
    <source>
        <dbReference type="ARBA" id="ARBA00038054"/>
    </source>
</evidence>
<protein>
    <submittedName>
        <fullName evidence="5">Flavin reductase</fullName>
    </submittedName>
</protein>
<comment type="similarity">
    <text evidence="3">Belongs to the flavoredoxin family.</text>
</comment>
<organism evidence="5 6">
    <name type="scientific">Candidatus Muproteobacteria bacterium RBG_16_60_9</name>
    <dbReference type="NCBI Taxonomy" id="1817755"/>
    <lineage>
        <taxon>Bacteria</taxon>
        <taxon>Pseudomonadati</taxon>
        <taxon>Pseudomonadota</taxon>
        <taxon>Candidatus Muproteobacteria</taxon>
    </lineage>
</organism>
<dbReference type="PANTHER" id="PTHR43567">
    <property type="entry name" value="FLAVOREDOXIN-RELATED-RELATED"/>
    <property type="match status" value="1"/>
</dbReference>
<dbReference type="InterPro" id="IPR012349">
    <property type="entry name" value="Split_barrel_FMN-bd"/>
</dbReference>
<evidence type="ECO:0000259" key="4">
    <source>
        <dbReference type="Pfam" id="PF01613"/>
    </source>
</evidence>
<dbReference type="SUPFAM" id="SSF50475">
    <property type="entry name" value="FMN-binding split barrel"/>
    <property type="match status" value="1"/>
</dbReference>
<evidence type="ECO:0000313" key="5">
    <source>
        <dbReference type="EMBL" id="OGI68885.1"/>
    </source>
</evidence>
<dbReference type="PANTHER" id="PTHR43567:SF1">
    <property type="entry name" value="FLAVOREDOXIN"/>
    <property type="match status" value="1"/>
</dbReference>